<evidence type="ECO:0000313" key="3">
    <source>
        <dbReference type="Proteomes" id="UP000037751"/>
    </source>
</evidence>
<proteinExistence type="predicted"/>
<name>A0A0M8MX06_9BASI</name>
<gene>
    <name evidence="2" type="ORF">Malapachy_2609</name>
</gene>
<evidence type="ECO:0000256" key="1">
    <source>
        <dbReference type="SAM" id="MobiDB-lite"/>
    </source>
</evidence>
<keyword evidence="3" id="KW-1185">Reference proteome</keyword>
<dbReference type="Proteomes" id="UP000037751">
    <property type="component" value="Unassembled WGS sequence"/>
</dbReference>
<reference evidence="2 3" key="1">
    <citation type="submission" date="2015-07" db="EMBL/GenBank/DDBJ databases">
        <title>Draft Genome Sequence of Malassezia furfur CBS1878 and Malassezia pachydermatis CBS1879.</title>
        <authorList>
            <person name="Triana S."/>
            <person name="Ohm R."/>
            <person name="Gonzalez A."/>
            <person name="DeCock H."/>
            <person name="Restrepo S."/>
            <person name="Celis A."/>
        </authorList>
    </citation>
    <scope>NUCLEOTIDE SEQUENCE [LARGE SCALE GENOMIC DNA]</scope>
    <source>
        <strain evidence="2 3">CBS 1879</strain>
    </source>
</reference>
<dbReference type="GeneID" id="28728972"/>
<accession>A0A0M8MX06</accession>
<dbReference type="RefSeq" id="XP_017993132.1">
    <property type="nucleotide sequence ID" value="XM_018137097.1"/>
</dbReference>
<feature type="compositionally biased region" description="Acidic residues" evidence="1">
    <location>
        <begin position="96"/>
        <end position="108"/>
    </location>
</feature>
<dbReference type="EMBL" id="LGAV01000002">
    <property type="protein sequence ID" value="KOS15500.1"/>
    <property type="molecule type" value="Genomic_DNA"/>
</dbReference>
<evidence type="ECO:0000313" key="2">
    <source>
        <dbReference type="EMBL" id="KOS15500.1"/>
    </source>
</evidence>
<protein>
    <submittedName>
        <fullName evidence="2">Uncharacterized protein</fullName>
    </submittedName>
</protein>
<sequence length="230" mass="26675">MTATSAEQALQEWLRAMELDTNKAPWETWVQYFDQLPPQVLRTVGEMWTPVERAACAQIRERRRRYAERMAPESLSARVQRISHPTWWQACVAELEGEDEDDEEDEDTGHDTPPRAAAATRIRATAVDEPILPAEADRYEPRDLLSTQGPAAQLHAEYQRAIHQEAPAIERHIPTPLVDAFQQQVWHAFCWGKIPEVSYDCDYDERWDAPHRRYMQEDAWFEEDDSDTGA</sequence>
<dbReference type="OrthoDB" id="3345311at2759"/>
<dbReference type="VEuPathDB" id="FungiDB:Malapachy_2609"/>
<comment type="caution">
    <text evidence="2">The sequence shown here is derived from an EMBL/GenBank/DDBJ whole genome shotgun (WGS) entry which is preliminary data.</text>
</comment>
<feature type="region of interest" description="Disordered" evidence="1">
    <location>
        <begin position="96"/>
        <end position="119"/>
    </location>
</feature>
<organism evidence="2 3">
    <name type="scientific">Malassezia pachydermatis</name>
    <dbReference type="NCBI Taxonomy" id="77020"/>
    <lineage>
        <taxon>Eukaryota</taxon>
        <taxon>Fungi</taxon>
        <taxon>Dikarya</taxon>
        <taxon>Basidiomycota</taxon>
        <taxon>Ustilaginomycotina</taxon>
        <taxon>Malasseziomycetes</taxon>
        <taxon>Malasseziales</taxon>
        <taxon>Malasseziaceae</taxon>
        <taxon>Malassezia</taxon>
    </lineage>
</organism>
<dbReference type="AlphaFoldDB" id="A0A0M8MX06"/>